<dbReference type="Pfam" id="PF01266">
    <property type="entry name" value="DAO"/>
    <property type="match status" value="1"/>
</dbReference>
<dbReference type="PANTHER" id="PTHR13847:SF280">
    <property type="entry name" value="D-AMINO ACID DEHYDROGENASE"/>
    <property type="match status" value="1"/>
</dbReference>
<dbReference type="SUPFAM" id="SSF51905">
    <property type="entry name" value="FAD/NAD(P)-binding domain"/>
    <property type="match status" value="1"/>
</dbReference>
<dbReference type="AlphaFoldDB" id="A0A554XHH2"/>
<dbReference type="GO" id="GO:0055130">
    <property type="term" value="P:D-alanine catabolic process"/>
    <property type="evidence" value="ECO:0007669"/>
    <property type="project" value="TreeGrafter"/>
</dbReference>
<evidence type="ECO:0000256" key="2">
    <source>
        <dbReference type="ARBA" id="ARBA00023002"/>
    </source>
</evidence>
<comment type="caution">
    <text evidence="4">The sequence shown here is derived from an EMBL/GenBank/DDBJ whole genome shotgun (WGS) entry which is preliminary data.</text>
</comment>
<dbReference type="RefSeq" id="WP_144327875.1">
    <property type="nucleotide sequence ID" value="NZ_VJON01000009.1"/>
</dbReference>
<name>A0A554XHH2_9BURK</name>
<dbReference type="InterPro" id="IPR006076">
    <property type="entry name" value="FAD-dep_OxRdtase"/>
</dbReference>
<organism evidence="4 5">
    <name type="scientific">Tepidimonas charontis</name>
    <dbReference type="NCBI Taxonomy" id="2267262"/>
    <lineage>
        <taxon>Bacteria</taxon>
        <taxon>Pseudomonadati</taxon>
        <taxon>Pseudomonadota</taxon>
        <taxon>Betaproteobacteria</taxon>
        <taxon>Burkholderiales</taxon>
        <taxon>Tepidimonas</taxon>
    </lineage>
</organism>
<dbReference type="Gene3D" id="3.50.50.60">
    <property type="entry name" value="FAD/NAD(P)-binding domain"/>
    <property type="match status" value="2"/>
</dbReference>
<evidence type="ECO:0000313" key="4">
    <source>
        <dbReference type="EMBL" id="TSE35280.1"/>
    </source>
</evidence>
<dbReference type="Proteomes" id="UP000318294">
    <property type="component" value="Unassembled WGS sequence"/>
</dbReference>
<dbReference type="Gene3D" id="3.30.9.10">
    <property type="entry name" value="D-Amino Acid Oxidase, subunit A, domain 2"/>
    <property type="match status" value="1"/>
</dbReference>
<accession>A0A554XHH2</accession>
<keyword evidence="2 4" id="KW-0560">Oxidoreductase</keyword>
<dbReference type="EC" id="1.4.99.-" evidence="4"/>
<dbReference type="GO" id="GO:0008718">
    <property type="term" value="F:D-amino-acid dehydrogenase activity"/>
    <property type="evidence" value="ECO:0007669"/>
    <property type="project" value="TreeGrafter"/>
</dbReference>
<feature type="domain" description="FAD dependent oxidoreductase" evidence="3">
    <location>
        <begin position="2"/>
        <end position="414"/>
    </location>
</feature>
<evidence type="ECO:0000256" key="1">
    <source>
        <dbReference type="ARBA" id="ARBA00009410"/>
    </source>
</evidence>
<dbReference type="NCBIfam" id="NF001933">
    <property type="entry name" value="PRK00711.1"/>
    <property type="match status" value="1"/>
</dbReference>
<dbReference type="GO" id="GO:0005737">
    <property type="term" value="C:cytoplasm"/>
    <property type="evidence" value="ECO:0007669"/>
    <property type="project" value="TreeGrafter"/>
</dbReference>
<reference evidence="4 5" key="1">
    <citation type="submission" date="2019-07" db="EMBL/GenBank/DDBJ databases">
        <title>Tepidimonas charontis SPSP-6 draft genome.</title>
        <authorList>
            <person name="Da Costa M.S."/>
            <person name="Froufe H.J.C."/>
            <person name="Egas C."/>
            <person name="Albuquerque L."/>
        </authorList>
    </citation>
    <scope>NUCLEOTIDE SEQUENCE [LARGE SCALE GENOMIC DNA]</scope>
    <source>
        <strain evidence="4 5">SPSP-6</strain>
    </source>
</reference>
<dbReference type="SUPFAM" id="SSF54373">
    <property type="entry name" value="FAD-linked reductases, C-terminal domain"/>
    <property type="match status" value="1"/>
</dbReference>
<protein>
    <submittedName>
        <fullName evidence="4">D-amino acid dehydrogenase 1</fullName>
        <ecNumber evidence="4">1.4.99.-</ecNumber>
    </submittedName>
</protein>
<evidence type="ECO:0000259" key="3">
    <source>
        <dbReference type="Pfam" id="PF01266"/>
    </source>
</evidence>
<dbReference type="EMBL" id="VJON01000009">
    <property type="protein sequence ID" value="TSE35280.1"/>
    <property type="molecule type" value="Genomic_DNA"/>
</dbReference>
<comment type="similarity">
    <text evidence="1">Belongs to the DadA oxidoreductase family.</text>
</comment>
<gene>
    <name evidence="4" type="primary">dadA1</name>
    <name evidence="4" type="ORF">Tchar_00891</name>
</gene>
<dbReference type="GO" id="GO:0005886">
    <property type="term" value="C:plasma membrane"/>
    <property type="evidence" value="ECO:0007669"/>
    <property type="project" value="TreeGrafter"/>
</dbReference>
<proteinExistence type="inferred from homology"/>
<dbReference type="InterPro" id="IPR036188">
    <property type="entry name" value="FAD/NAD-bd_sf"/>
</dbReference>
<evidence type="ECO:0000313" key="5">
    <source>
        <dbReference type="Proteomes" id="UP000318294"/>
    </source>
</evidence>
<dbReference type="PANTHER" id="PTHR13847">
    <property type="entry name" value="SARCOSINE DEHYDROGENASE-RELATED"/>
    <property type="match status" value="1"/>
</dbReference>
<keyword evidence="5" id="KW-1185">Reference proteome</keyword>
<sequence>MRVVVLGAGIIGTSTAWHLLQRGHEVVLVDRQPDAALETSFANAAQISVSYCEPWANRQAPLKALKWMFDKQAPLLWRPRLDVAQWRWLLQFLGQCNDRAFERNVAQLVALGAYSHATLKQMVAETGIVYQRSERGIAHVYTDARAFEEAAQAAELMRRHGVQRRVVTREELLRIEPALRSVADRIAGGTYTPTDEHGDAREFTQALARLCAQRGAQLLFGHEVQRLEVAAGAVQGVQVRARADGRTAVLRGDAYVVACGSYTTPLLATIGIRVPIYPGKGYSATLALRAPDRAPQVSLLDDGRKIAISRLGGWLRVAGTIELAGFDLRLDTPVARARCNMLLQRVEELFPGVADTRSPEQGGEPHFWCGLRPATPTNIPLIGRLPLDRLWINAGHGTLGWTHGAGSGRALAELISGERPALAMRFVGIGAEAPARVAAVSASATLG</sequence>
<dbReference type="OrthoDB" id="18526at2"/>